<dbReference type="PANTHER" id="PTHR38733">
    <property type="entry name" value="PROTEIN MCRC"/>
    <property type="match status" value="1"/>
</dbReference>
<dbReference type="InterPro" id="IPR014407">
    <property type="entry name" value="McrC_bac"/>
</dbReference>
<keyword evidence="2" id="KW-1185">Reference proteome</keyword>
<proteinExistence type="predicted"/>
<dbReference type="Proteomes" id="UP000008363">
    <property type="component" value="Unassembled WGS sequence"/>
</dbReference>
<dbReference type="NCBIfam" id="NF007277">
    <property type="entry name" value="PRK09736.1"/>
    <property type="match status" value="1"/>
</dbReference>
<dbReference type="OrthoDB" id="9786961at2"/>
<dbReference type="RefSeq" id="WP_006336874.1">
    <property type="nucleotide sequence ID" value="NZ_BAHC01000180.1"/>
</dbReference>
<sequence length="375" mass="41606">MTVPGIITSGSTAIPVRNLWLLMLYASKLFQHDQRIQKGDVEDNPDELFDLVAEILVTATERRLQRSLGRQYRSRSDTLTRVRGQIDVLTTESRLLLAQGRVACRFDELSVDNLRNRVLRTALVLAARHVADVTLERRARGLADILDQYGVSPRLVTQREAAQLTLGRNEQDDVEAIDAAQLLLQMTIPAESAGKQTTRDPEREAEAIRRLYEAAVRGFYRAVLPPDWKVASGEVHHHWPVTDGSGGLTAILPIMKTDTLLESASRRIIVETKFADALKPNQYGAVKLSRDHLFQLYAYVQTQHGKDELSTTAEGVLLYPVVGQHLNETATIQGHRYQFLTVDLGGSTAGIRDVLLSVPRNAVEAVDAPGPTHGI</sequence>
<dbReference type="Pfam" id="PF10117">
    <property type="entry name" value="McrBC"/>
    <property type="match status" value="1"/>
</dbReference>
<dbReference type="AlphaFoldDB" id="K6V898"/>
<dbReference type="STRING" id="1108045.GORHZ_180_00020"/>
<gene>
    <name evidence="1" type="primary">mcrC</name>
    <name evidence="1" type="ORF">GORHZ_180_00020</name>
</gene>
<evidence type="ECO:0000313" key="1">
    <source>
        <dbReference type="EMBL" id="GAB92443.1"/>
    </source>
</evidence>
<comment type="caution">
    <text evidence="1">The sequence shown here is derived from an EMBL/GenBank/DDBJ whole genome shotgun (WGS) entry which is preliminary data.</text>
</comment>
<dbReference type="PIRSF" id="PIRSF003109">
    <property type="entry name" value="McrC"/>
    <property type="match status" value="1"/>
</dbReference>
<evidence type="ECO:0000313" key="2">
    <source>
        <dbReference type="Proteomes" id="UP000008363"/>
    </source>
</evidence>
<reference evidence="1 2" key="1">
    <citation type="submission" date="2012-08" db="EMBL/GenBank/DDBJ databases">
        <title>Whole genome shotgun sequence of Gordonia rhizosphera NBRC 16068.</title>
        <authorList>
            <person name="Takarada H."/>
            <person name="Isaki S."/>
            <person name="Hosoyama A."/>
            <person name="Tsuchikane K."/>
            <person name="Katsumata H."/>
            <person name="Baba S."/>
            <person name="Ohji S."/>
            <person name="Yamazaki S."/>
            <person name="Fujita N."/>
        </authorList>
    </citation>
    <scope>NUCLEOTIDE SEQUENCE [LARGE SCALE GENOMIC DNA]</scope>
    <source>
        <strain evidence="1 2">NBRC 16068</strain>
    </source>
</reference>
<accession>K6V898</accession>
<dbReference type="GO" id="GO:0009307">
    <property type="term" value="P:DNA restriction-modification system"/>
    <property type="evidence" value="ECO:0007669"/>
    <property type="project" value="InterPro"/>
</dbReference>
<protein>
    <submittedName>
        <fullName evidence="1">McrC protein</fullName>
    </submittedName>
</protein>
<dbReference type="InterPro" id="IPR019292">
    <property type="entry name" value="McrC"/>
</dbReference>
<dbReference type="EMBL" id="BAHC01000180">
    <property type="protein sequence ID" value="GAB92443.1"/>
    <property type="molecule type" value="Genomic_DNA"/>
</dbReference>
<dbReference type="eggNOG" id="COG4268">
    <property type="taxonomic scope" value="Bacteria"/>
</dbReference>
<name>K6V898_9ACTN</name>
<dbReference type="PANTHER" id="PTHR38733:SF1">
    <property type="entry name" value="TYPE IV METHYL-DIRECTED RESTRICTION ENZYME ECOKMCRBC"/>
    <property type="match status" value="1"/>
</dbReference>
<organism evidence="1 2">
    <name type="scientific">Gordonia rhizosphera NBRC 16068</name>
    <dbReference type="NCBI Taxonomy" id="1108045"/>
    <lineage>
        <taxon>Bacteria</taxon>
        <taxon>Bacillati</taxon>
        <taxon>Actinomycetota</taxon>
        <taxon>Actinomycetes</taxon>
        <taxon>Mycobacteriales</taxon>
        <taxon>Gordoniaceae</taxon>
        <taxon>Gordonia</taxon>
    </lineage>
</organism>